<dbReference type="AlphaFoldDB" id="A0A2T3G388"/>
<keyword evidence="1" id="KW-0812">Transmembrane</keyword>
<evidence type="ECO:0000313" key="3">
    <source>
        <dbReference type="Proteomes" id="UP000241201"/>
    </source>
</evidence>
<feature type="transmembrane region" description="Helical" evidence="1">
    <location>
        <begin position="119"/>
        <end position="147"/>
    </location>
</feature>
<name>A0A2T3G388_9FIRM</name>
<dbReference type="GeneID" id="77469499"/>
<feature type="transmembrane region" description="Helical" evidence="1">
    <location>
        <begin position="312"/>
        <end position="329"/>
    </location>
</feature>
<feature type="transmembrane region" description="Helical" evidence="1">
    <location>
        <begin position="85"/>
        <end position="107"/>
    </location>
</feature>
<accession>A0A2T3G388</accession>
<feature type="transmembrane region" description="Helical" evidence="1">
    <location>
        <begin position="283"/>
        <end position="300"/>
    </location>
</feature>
<feature type="transmembrane region" description="Helical" evidence="1">
    <location>
        <begin position="218"/>
        <end position="236"/>
    </location>
</feature>
<feature type="transmembrane region" description="Helical" evidence="1">
    <location>
        <begin position="45"/>
        <end position="64"/>
    </location>
</feature>
<protein>
    <submittedName>
        <fullName evidence="2">Uncharacterized protein</fullName>
    </submittedName>
</protein>
<dbReference type="Proteomes" id="UP000241201">
    <property type="component" value="Unassembled WGS sequence"/>
</dbReference>
<gene>
    <name evidence="2" type="ORF">C7U55_00080</name>
</gene>
<dbReference type="EMBL" id="PYLP01000001">
    <property type="protein sequence ID" value="PST41987.1"/>
    <property type="molecule type" value="Genomic_DNA"/>
</dbReference>
<reference evidence="3" key="1">
    <citation type="submission" date="2018-03" db="EMBL/GenBank/DDBJ databases">
        <title>Lachnoclostridium SNUG30370 gen.nov., sp.nov., isolated from human faeces.</title>
        <authorList>
            <person name="Seo B."/>
            <person name="Jeon K."/>
            <person name="Ko G."/>
        </authorList>
    </citation>
    <scope>NUCLEOTIDE SEQUENCE [LARGE SCALE GENOMIC DNA]</scope>
    <source>
        <strain evidence="3">SNUG30370</strain>
    </source>
</reference>
<proteinExistence type="predicted"/>
<comment type="caution">
    <text evidence="2">The sequence shown here is derived from an EMBL/GenBank/DDBJ whole genome shotgun (WGS) entry which is preliminary data.</text>
</comment>
<keyword evidence="1" id="KW-1133">Transmembrane helix</keyword>
<evidence type="ECO:0000313" key="2">
    <source>
        <dbReference type="EMBL" id="PST41987.1"/>
    </source>
</evidence>
<feature type="transmembrane region" description="Helical" evidence="1">
    <location>
        <begin position="256"/>
        <end position="277"/>
    </location>
</feature>
<evidence type="ECO:0000256" key="1">
    <source>
        <dbReference type="SAM" id="Phobius"/>
    </source>
</evidence>
<feature type="transmembrane region" description="Helical" evidence="1">
    <location>
        <begin position="17"/>
        <end position="33"/>
    </location>
</feature>
<organism evidence="2 3">
    <name type="scientific">Faecalibacillus faecis</name>
    <dbReference type="NCBI Taxonomy" id="1982628"/>
    <lineage>
        <taxon>Bacteria</taxon>
        <taxon>Bacillati</taxon>
        <taxon>Bacillota</taxon>
        <taxon>Erysipelotrichia</taxon>
        <taxon>Erysipelotrichales</taxon>
        <taxon>Coprobacillaceae</taxon>
        <taxon>Faecalibacillus</taxon>
    </lineage>
</organism>
<keyword evidence="1" id="KW-0472">Membrane</keyword>
<feature type="transmembrane region" description="Helical" evidence="1">
    <location>
        <begin position="159"/>
        <end position="181"/>
    </location>
</feature>
<dbReference type="RefSeq" id="WP_106986792.1">
    <property type="nucleotide sequence ID" value="NZ_JBBNHF010000007.1"/>
</dbReference>
<keyword evidence="3" id="KW-1185">Reference proteome</keyword>
<sequence>MINKDYFKYLIKQNKKYLILIYVVGIIIPFWVFNEYTPSLDLTGTLSLVYGLSLSCIVPIYLFSFLQKKKSNILYFSLPIQKESLYLTTSLFSYFATILPVVIYQLIAQGIFAYKMGISIGAFILAIIITIVHMFAMNTFITTITLLTQNSVDNFICSFAYIFLPLLIFIALNNCATNIVYKMMLGEGNYTQGLNDILYYLSIPYNGLAQMKYIELHVTHISSIYWLIISLVLSFVNYRLFIKRTVEQSESHTKSFFMYPSIIILGTFAMLLVMYTTDFKSNVLSFTIIFMIYLIMYYFSKRKVYFNWKIPTIFILLVVSCIGFSSVYASTKGFHSIYEVPSTSSIRSASFSFSFMTNYETKTELKYKGIDVTDINYSTGPKKSSKDNTNFVNFINDIINQKLITKYDDFYNDPINKNFYTIGVSYSIQSPTDLGRYASRDYVIEEKNIEKVLDLVAKYNLYKFKS</sequence>